<dbReference type="EMBL" id="CDMK01000002">
    <property type="protein sequence ID" value="CRI34788.1"/>
    <property type="molecule type" value="Genomic_DNA"/>
</dbReference>
<dbReference type="GeneID" id="76197302"/>
<keyword evidence="5 8" id="KW-0648">Protein biosynthesis</keyword>
<comment type="subcellular location">
    <subcellularLocation>
        <location evidence="8">Cytoplasm</location>
    </subcellularLocation>
</comment>
<dbReference type="RefSeq" id="WP_053825653.1">
    <property type="nucleotide sequence ID" value="NZ_AP026684.1"/>
</dbReference>
<dbReference type="PANTHER" id="PTHR43766">
    <property type="entry name" value="TRYPTOPHAN--TRNA LIGASE, MITOCHONDRIAL"/>
    <property type="match status" value="1"/>
</dbReference>
<dbReference type="FunFam" id="1.10.240.10:FF:000002">
    <property type="entry name" value="Tryptophan--tRNA ligase"/>
    <property type="match status" value="1"/>
</dbReference>
<evidence type="ECO:0000313" key="10">
    <source>
        <dbReference type="EMBL" id="CRI34788.1"/>
    </source>
</evidence>
<accession>A0A0K2XVB5</accession>
<gene>
    <name evidence="8" type="primary">trpS</name>
    <name evidence="10" type="ORF">HHE01_05890</name>
</gene>
<feature type="short sequence motif" description="'KMSKS' region" evidence="8">
    <location>
        <begin position="193"/>
        <end position="197"/>
    </location>
</feature>
<keyword evidence="4 8" id="KW-0067">ATP-binding</keyword>
<reference evidence="11" key="1">
    <citation type="submission" date="2014-12" db="EMBL/GenBank/DDBJ databases">
        <authorList>
            <person name="Smet A."/>
        </authorList>
    </citation>
    <scope>NUCLEOTIDE SEQUENCE [LARGE SCALE GENOMIC DNA]</scope>
</reference>
<feature type="binding site" evidence="8">
    <location>
        <begin position="10"/>
        <end position="12"/>
    </location>
    <ligand>
        <name>ATP</name>
        <dbReference type="ChEBI" id="CHEBI:30616"/>
    </ligand>
</feature>
<keyword evidence="8" id="KW-0963">Cytoplasm</keyword>
<dbReference type="NCBIfam" id="TIGR00233">
    <property type="entry name" value="trpS"/>
    <property type="match status" value="1"/>
</dbReference>
<keyword evidence="2 8" id="KW-0436">Ligase</keyword>
<dbReference type="GO" id="GO:0006436">
    <property type="term" value="P:tryptophanyl-tRNA aminoacylation"/>
    <property type="evidence" value="ECO:0007669"/>
    <property type="project" value="UniProtKB-UniRule"/>
</dbReference>
<dbReference type="Gene3D" id="3.40.50.620">
    <property type="entry name" value="HUPs"/>
    <property type="match status" value="1"/>
</dbReference>
<dbReference type="InterPro" id="IPR024109">
    <property type="entry name" value="Trp-tRNA-ligase_bac-type"/>
</dbReference>
<protein>
    <recommendedName>
        <fullName evidence="8">Tryptophan--tRNA ligase</fullName>
        <ecNumber evidence="8">6.1.1.2</ecNumber>
    </recommendedName>
    <alternativeName>
        <fullName evidence="8">Tryptophanyl-tRNA synthetase</fullName>
        <shortName evidence="8">TrpRS</shortName>
    </alternativeName>
</protein>
<evidence type="ECO:0000256" key="4">
    <source>
        <dbReference type="ARBA" id="ARBA00022840"/>
    </source>
</evidence>
<organism evidence="10 11">
    <name type="scientific">Helicobacter heilmannii</name>
    <dbReference type="NCBI Taxonomy" id="35817"/>
    <lineage>
        <taxon>Bacteria</taxon>
        <taxon>Pseudomonadati</taxon>
        <taxon>Campylobacterota</taxon>
        <taxon>Epsilonproteobacteria</taxon>
        <taxon>Campylobacterales</taxon>
        <taxon>Helicobacteraceae</taxon>
        <taxon>Helicobacter</taxon>
    </lineage>
</organism>
<comment type="subunit">
    <text evidence="8">Homodimer.</text>
</comment>
<dbReference type="GO" id="GO:0005524">
    <property type="term" value="F:ATP binding"/>
    <property type="evidence" value="ECO:0007669"/>
    <property type="project" value="UniProtKB-UniRule"/>
</dbReference>
<feature type="binding site" evidence="8">
    <location>
        <begin position="193"/>
        <end position="197"/>
    </location>
    <ligand>
        <name>ATP</name>
        <dbReference type="ChEBI" id="CHEBI:30616"/>
    </ligand>
</feature>
<evidence type="ECO:0000256" key="1">
    <source>
        <dbReference type="ARBA" id="ARBA00005594"/>
    </source>
</evidence>
<comment type="catalytic activity">
    <reaction evidence="7 8">
        <text>tRNA(Trp) + L-tryptophan + ATP = L-tryptophyl-tRNA(Trp) + AMP + diphosphate + H(+)</text>
        <dbReference type="Rhea" id="RHEA:24080"/>
        <dbReference type="Rhea" id="RHEA-COMP:9671"/>
        <dbReference type="Rhea" id="RHEA-COMP:9705"/>
        <dbReference type="ChEBI" id="CHEBI:15378"/>
        <dbReference type="ChEBI" id="CHEBI:30616"/>
        <dbReference type="ChEBI" id="CHEBI:33019"/>
        <dbReference type="ChEBI" id="CHEBI:57912"/>
        <dbReference type="ChEBI" id="CHEBI:78442"/>
        <dbReference type="ChEBI" id="CHEBI:78535"/>
        <dbReference type="ChEBI" id="CHEBI:456215"/>
        <dbReference type="EC" id="6.1.1.2"/>
    </reaction>
</comment>
<feature type="short sequence motif" description="'HIGH' region" evidence="8">
    <location>
        <begin position="11"/>
        <end position="19"/>
    </location>
</feature>
<evidence type="ECO:0000256" key="7">
    <source>
        <dbReference type="ARBA" id="ARBA00049929"/>
    </source>
</evidence>
<evidence type="ECO:0000256" key="6">
    <source>
        <dbReference type="ARBA" id="ARBA00023146"/>
    </source>
</evidence>
<dbReference type="PRINTS" id="PR01039">
    <property type="entry name" value="TRNASYNTHTRP"/>
</dbReference>
<dbReference type="GO" id="GO:0004830">
    <property type="term" value="F:tryptophan-tRNA ligase activity"/>
    <property type="evidence" value="ECO:0007669"/>
    <property type="project" value="UniProtKB-UniRule"/>
</dbReference>
<dbReference type="HAMAP" id="MF_00140_B">
    <property type="entry name" value="Trp_tRNA_synth_B"/>
    <property type="match status" value="1"/>
</dbReference>
<feature type="binding site" evidence="8">
    <location>
        <begin position="18"/>
        <end position="19"/>
    </location>
    <ligand>
        <name>ATP</name>
        <dbReference type="ChEBI" id="CHEBI:30616"/>
    </ligand>
</feature>
<dbReference type="InterPro" id="IPR001412">
    <property type="entry name" value="aa-tRNA-synth_I_CS"/>
</dbReference>
<feature type="binding site" evidence="8">
    <location>
        <position position="133"/>
    </location>
    <ligand>
        <name>L-tryptophan</name>
        <dbReference type="ChEBI" id="CHEBI:57912"/>
    </ligand>
</feature>
<dbReference type="STRING" id="1216962.BN341_13950"/>
<dbReference type="CDD" id="cd00806">
    <property type="entry name" value="TrpRS_core"/>
    <property type="match status" value="1"/>
</dbReference>
<dbReference type="PANTHER" id="PTHR43766:SF1">
    <property type="entry name" value="TRYPTOPHAN--TRNA LIGASE, MITOCHONDRIAL"/>
    <property type="match status" value="1"/>
</dbReference>
<dbReference type="Proteomes" id="UP000046090">
    <property type="component" value="Unassembled WGS sequence"/>
</dbReference>
<dbReference type="SUPFAM" id="SSF52374">
    <property type="entry name" value="Nucleotidylyl transferase"/>
    <property type="match status" value="1"/>
</dbReference>
<feature type="binding site" evidence="8">
    <location>
        <begin position="145"/>
        <end position="147"/>
    </location>
    <ligand>
        <name>ATP</name>
        <dbReference type="ChEBI" id="CHEBI:30616"/>
    </ligand>
</feature>
<dbReference type="OrthoDB" id="9801042at2"/>
<keyword evidence="3 8" id="KW-0547">Nucleotide-binding</keyword>
<dbReference type="Pfam" id="PF00579">
    <property type="entry name" value="tRNA-synt_1b"/>
    <property type="match status" value="1"/>
</dbReference>
<keyword evidence="6 8" id="KW-0030">Aminoacyl-tRNA synthetase</keyword>
<evidence type="ECO:0000256" key="9">
    <source>
        <dbReference type="RuleBase" id="RU363036"/>
    </source>
</evidence>
<comment type="function">
    <text evidence="8">Catalyzes the attachment of tryptophan to tRNA(Trp).</text>
</comment>
<evidence type="ECO:0000256" key="3">
    <source>
        <dbReference type="ARBA" id="ARBA00022741"/>
    </source>
</evidence>
<dbReference type="InterPro" id="IPR002306">
    <property type="entry name" value="Trp-tRNA-ligase"/>
</dbReference>
<comment type="similarity">
    <text evidence="1 8 9">Belongs to the class-I aminoacyl-tRNA synthetase family.</text>
</comment>
<dbReference type="AlphaFoldDB" id="A0A0K2XVB5"/>
<evidence type="ECO:0000256" key="5">
    <source>
        <dbReference type="ARBA" id="ARBA00022917"/>
    </source>
</evidence>
<keyword evidence="11" id="KW-1185">Reference proteome</keyword>
<dbReference type="PROSITE" id="PS00178">
    <property type="entry name" value="AA_TRNA_LIGASE_I"/>
    <property type="match status" value="1"/>
</dbReference>
<evidence type="ECO:0000313" key="11">
    <source>
        <dbReference type="Proteomes" id="UP000046090"/>
    </source>
</evidence>
<feature type="binding site" evidence="8">
    <location>
        <position position="184"/>
    </location>
    <ligand>
        <name>ATP</name>
        <dbReference type="ChEBI" id="CHEBI:30616"/>
    </ligand>
</feature>
<sequence>MKARVFSGIQPTGGVHLGNYLGAIKQWVQAQDNYENIFCIVNSHAITIPKDPKELHRQSLEMATLLLACGIDPQKSSLFIQSQIDEHGALAWLLNCVASMGELNRMTQFKDKSAKQGQVSAGLFAYPVLMAADILLYQTNAVPVGEDQKQHLELARNLAQRFNRDFGKCFVVPEPLIATSGARVMGLDDPSIKMSKSHKAPLHALFLLDTPELIAKKIKKATTDSLGVVAFDPARPGLFNLLGIYENLSGQSPEQIENEFQDKGYGHFKTALIELLVTTLKPIQENYQRLHANPDYVTQVLNEGCARVRPLAQATYAKAKELMGLV</sequence>
<dbReference type="InterPro" id="IPR002305">
    <property type="entry name" value="aa-tRNA-synth_Ic"/>
</dbReference>
<evidence type="ECO:0000256" key="8">
    <source>
        <dbReference type="HAMAP-Rule" id="MF_00140"/>
    </source>
</evidence>
<dbReference type="EC" id="6.1.1.2" evidence="8"/>
<dbReference type="InterPro" id="IPR050203">
    <property type="entry name" value="Trp-tRNA_synthetase"/>
</dbReference>
<dbReference type="InterPro" id="IPR014729">
    <property type="entry name" value="Rossmann-like_a/b/a_fold"/>
</dbReference>
<dbReference type="GO" id="GO:0005829">
    <property type="term" value="C:cytosol"/>
    <property type="evidence" value="ECO:0007669"/>
    <property type="project" value="TreeGrafter"/>
</dbReference>
<evidence type="ECO:0000256" key="2">
    <source>
        <dbReference type="ARBA" id="ARBA00022598"/>
    </source>
</evidence>
<proteinExistence type="inferred from homology"/>
<dbReference type="FunFam" id="3.40.50.620:FF:000082">
    <property type="entry name" value="MSW1p Mitochondrial tryptophanyl-tRNA synthetase"/>
    <property type="match status" value="1"/>
</dbReference>
<dbReference type="Gene3D" id="1.10.240.10">
    <property type="entry name" value="Tyrosyl-Transfer RNA Synthetase"/>
    <property type="match status" value="1"/>
</dbReference>
<name>A0A0K2XVB5_HELHE</name>